<dbReference type="Proteomes" id="UP000424527">
    <property type="component" value="Unassembled WGS sequence"/>
</dbReference>
<organism evidence="2 3">
    <name type="scientific">Larimichthys crocea</name>
    <name type="common">Large yellow croaker</name>
    <name type="synonym">Pseudosciaena crocea</name>
    <dbReference type="NCBI Taxonomy" id="215358"/>
    <lineage>
        <taxon>Eukaryota</taxon>
        <taxon>Metazoa</taxon>
        <taxon>Chordata</taxon>
        <taxon>Craniata</taxon>
        <taxon>Vertebrata</taxon>
        <taxon>Euteleostomi</taxon>
        <taxon>Actinopterygii</taxon>
        <taxon>Neopterygii</taxon>
        <taxon>Teleostei</taxon>
        <taxon>Neoteleostei</taxon>
        <taxon>Acanthomorphata</taxon>
        <taxon>Eupercaria</taxon>
        <taxon>Sciaenidae</taxon>
        <taxon>Larimichthys</taxon>
    </lineage>
</organism>
<sequence>MSPAEEEDELPLIWQKMSNKLLQSFNERFDKFELSFQNLLSAQKALTERLAVNENQTADHGQRIHAVEISIAELQQENKKLRAKLSDLEGRSRRNNIKIVGVPEGEEKGRPTEFVANLIPKLLGDDVFTKPVIIDRAHRTQQPKPPEGSRPRTIIARVHLAQDKEKILRLGRQRSLDYGGQRVLMFPDYTAEVMEQRRGFRDVLQLLREKEIRHSLRFPARLHVHYQDQVKVFSNPVEAKNFVDQKL</sequence>
<reference evidence="2 3" key="1">
    <citation type="submission" date="2019-07" db="EMBL/GenBank/DDBJ databases">
        <title>Chromosome genome assembly for large yellow croaker.</title>
        <authorList>
            <person name="Xiao S."/>
        </authorList>
    </citation>
    <scope>NUCLEOTIDE SEQUENCE [LARGE SCALE GENOMIC DNA]</scope>
    <source>
        <strain evidence="2">JMULYC20181020</strain>
        <tissue evidence="2">Muscle</tissue>
    </source>
</reference>
<dbReference type="Gene3D" id="3.30.250.20">
    <property type="entry name" value="L1 transposable element, C-terminal domain"/>
    <property type="match status" value="1"/>
</dbReference>
<protein>
    <recommendedName>
        <fullName evidence="4">Transposase element L1Md-A101/L1Md-A102/L1Md-A2</fullName>
    </recommendedName>
</protein>
<accession>A0A6G0IIA8</accession>
<keyword evidence="3" id="KW-1185">Reference proteome</keyword>
<dbReference type="Gene3D" id="3.30.70.1820">
    <property type="entry name" value="L1 transposable element, RRM domain"/>
    <property type="match status" value="1"/>
</dbReference>
<evidence type="ECO:0000313" key="2">
    <source>
        <dbReference type="EMBL" id="KAE8291104.1"/>
    </source>
</evidence>
<evidence type="ECO:0000313" key="3">
    <source>
        <dbReference type="Proteomes" id="UP000424527"/>
    </source>
</evidence>
<evidence type="ECO:0000256" key="1">
    <source>
        <dbReference type="SAM" id="Coils"/>
    </source>
</evidence>
<feature type="coiled-coil region" evidence="1">
    <location>
        <begin position="64"/>
        <end position="91"/>
    </location>
</feature>
<comment type="caution">
    <text evidence="2">The sequence shown here is derived from an EMBL/GenBank/DDBJ whole genome shotgun (WGS) entry which is preliminary data.</text>
</comment>
<evidence type="ECO:0008006" key="4">
    <source>
        <dbReference type="Google" id="ProtNLM"/>
    </source>
</evidence>
<keyword evidence="1" id="KW-0175">Coiled coil</keyword>
<dbReference type="InterPro" id="IPR004244">
    <property type="entry name" value="Transposase_22"/>
</dbReference>
<proteinExistence type="predicted"/>
<gene>
    <name evidence="2" type="ORF">D5F01_LYC10698</name>
</gene>
<dbReference type="AlphaFoldDB" id="A0A6G0IIA8"/>
<dbReference type="InterPro" id="IPR042566">
    <property type="entry name" value="L1_C"/>
</dbReference>
<dbReference type="PANTHER" id="PTHR11505">
    <property type="entry name" value="L1 TRANSPOSABLE ELEMENT-RELATED"/>
    <property type="match status" value="1"/>
</dbReference>
<name>A0A6G0IIA8_LARCR</name>
<dbReference type="EMBL" id="REGW02000010">
    <property type="protein sequence ID" value="KAE8291104.1"/>
    <property type="molecule type" value="Genomic_DNA"/>
</dbReference>